<dbReference type="InterPro" id="IPR011990">
    <property type="entry name" value="TPR-like_helical_dom_sf"/>
</dbReference>
<evidence type="ECO:0000313" key="2">
    <source>
        <dbReference type="Proteomes" id="UP000799771"/>
    </source>
</evidence>
<dbReference type="EMBL" id="ML977503">
    <property type="protein sequence ID" value="KAF2131198.1"/>
    <property type="molecule type" value="Genomic_DNA"/>
</dbReference>
<evidence type="ECO:0000313" key="1">
    <source>
        <dbReference type="EMBL" id="KAF2131198.1"/>
    </source>
</evidence>
<name>A0A6A6AJB6_9PLEO</name>
<sequence length="386" mass="43937">MATANLHTLDSDILFGLLATSTDLVSLRCLILSHRALYHAFNDSRRLILRTVFKTQNNVHPLRRLNERDITAAEKYINRLTSINAIDRVALREALWPALERTIPAKTPSKWATTLLACYNKAELRDDALSFAKRTMGLILASPQPLHTEHRIFARAVIRTYMAAKMPDEAIELEETILRHLAPRSPDHSIWAKQLLVTYQDTGHAEKILPLQLASWELYRQSVGSGSEVALDWARSITRGYQLKGEHEKAIEFHQTVWNCLDPTTQQYVAWSRQLIHWLQKSNQHGEALVVTEQVWHHLQPNARGYRPWAAQLADQYEAAGRPEMAVAVSEAVWAEVLACLTRFPNDASWKYQARGAGLKLARAYRLNQRGDEATALEAKCREISI</sequence>
<protein>
    <submittedName>
        <fullName evidence="1">Uncharacterized protein</fullName>
    </submittedName>
</protein>
<dbReference type="GeneID" id="54407041"/>
<dbReference type="RefSeq" id="XP_033525585.1">
    <property type="nucleotide sequence ID" value="XM_033666609.1"/>
</dbReference>
<dbReference type="Gene3D" id="1.25.40.10">
    <property type="entry name" value="Tetratricopeptide repeat domain"/>
    <property type="match status" value="1"/>
</dbReference>
<organism evidence="1 2">
    <name type="scientific">Dothidotthia symphoricarpi CBS 119687</name>
    <dbReference type="NCBI Taxonomy" id="1392245"/>
    <lineage>
        <taxon>Eukaryota</taxon>
        <taxon>Fungi</taxon>
        <taxon>Dikarya</taxon>
        <taxon>Ascomycota</taxon>
        <taxon>Pezizomycotina</taxon>
        <taxon>Dothideomycetes</taxon>
        <taxon>Pleosporomycetidae</taxon>
        <taxon>Pleosporales</taxon>
        <taxon>Dothidotthiaceae</taxon>
        <taxon>Dothidotthia</taxon>
    </lineage>
</organism>
<dbReference type="AlphaFoldDB" id="A0A6A6AJB6"/>
<proteinExistence type="predicted"/>
<keyword evidence="2" id="KW-1185">Reference proteome</keyword>
<reference evidence="1" key="1">
    <citation type="journal article" date="2020" name="Stud. Mycol.">
        <title>101 Dothideomycetes genomes: a test case for predicting lifestyles and emergence of pathogens.</title>
        <authorList>
            <person name="Haridas S."/>
            <person name="Albert R."/>
            <person name="Binder M."/>
            <person name="Bloem J."/>
            <person name="Labutti K."/>
            <person name="Salamov A."/>
            <person name="Andreopoulos B."/>
            <person name="Baker S."/>
            <person name="Barry K."/>
            <person name="Bills G."/>
            <person name="Bluhm B."/>
            <person name="Cannon C."/>
            <person name="Castanera R."/>
            <person name="Culley D."/>
            <person name="Daum C."/>
            <person name="Ezra D."/>
            <person name="Gonzalez J."/>
            <person name="Henrissat B."/>
            <person name="Kuo A."/>
            <person name="Liang C."/>
            <person name="Lipzen A."/>
            <person name="Lutzoni F."/>
            <person name="Magnuson J."/>
            <person name="Mondo S."/>
            <person name="Nolan M."/>
            <person name="Ohm R."/>
            <person name="Pangilinan J."/>
            <person name="Park H.-J."/>
            <person name="Ramirez L."/>
            <person name="Alfaro M."/>
            <person name="Sun H."/>
            <person name="Tritt A."/>
            <person name="Yoshinaga Y."/>
            <person name="Zwiers L.-H."/>
            <person name="Turgeon B."/>
            <person name="Goodwin S."/>
            <person name="Spatafora J."/>
            <person name="Crous P."/>
            <person name="Grigoriev I."/>
        </authorList>
    </citation>
    <scope>NUCLEOTIDE SEQUENCE</scope>
    <source>
        <strain evidence="1">CBS 119687</strain>
    </source>
</reference>
<dbReference type="OrthoDB" id="3750487at2759"/>
<dbReference type="Proteomes" id="UP000799771">
    <property type="component" value="Unassembled WGS sequence"/>
</dbReference>
<accession>A0A6A6AJB6</accession>
<gene>
    <name evidence="1" type="ORF">P153DRAFT_355953</name>
</gene>